<dbReference type="Gene3D" id="1.10.3730.20">
    <property type="match status" value="1"/>
</dbReference>
<name>A0A064CBA1_9MYCO</name>
<evidence type="ECO:0000313" key="5">
    <source>
        <dbReference type="Proteomes" id="UP000022835"/>
    </source>
</evidence>
<dbReference type="InterPro" id="IPR000620">
    <property type="entry name" value="EamA_dom"/>
</dbReference>
<gene>
    <name evidence="4" type="ORF">Y900_001390</name>
</gene>
<organism evidence="4 5">
    <name type="scientific">Mycolicibacterium aromaticivorans JS19b1 = JCM 16368</name>
    <dbReference type="NCBI Taxonomy" id="1440774"/>
    <lineage>
        <taxon>Bacteria</taxon>
        <taxon>Bacillati</taxon>
        <taxon>Actinomycetota</taxon>
        <taxon>Actinomycetes</taxon>
        <taxon>Mycobacteriales</taxon>
        <taxon>Mycobacteriaceae</taxon>
        <taxon>Mycolicibacterium</taxon>
    </lineage>
</organism>
<proteinExistence type="inferred from homology"/>
<keyword evidence="5" id="KW-1185">Reference proteome</keyword>
<sequence length="144" mass="14777">MVVVTARGWALFAAMSVIWRIGPRDIPAAPVSVDQSGRRRGVGAGPGVHPDGGRRGTAPHAYAAIAALAGICTALAFVVFFALIKEVGATSALLFAYVNPAVALIAGVLLPSEPLAWLRIAGLILILTGSVPASRTTSEHVADE</sequence>
<keyword evidence="2" id="KW-1133">Transmembrane helix</keyword>
<evidence type="ECO:0000256" key="1">
    <source>
        <dbReference type="ARBA" id="ARBA00007362"/>
    </source>
</evidence>
<comment type="similarity">
    <text evidence="1">Belongs to the EamA transporter family.</text>
</comment>
<dbReference type="Pfam" id="PF00892">
    <property type="entry name" value="EamA"/>
    <property type="match status" value="1"/>
</dbReference>
<feature type="transmembrane region" description="Helical" evidence="2">
    <location>
        <begin position="91"/>
        <end position="110"/>
    </location>
</feature>
<comment type="caution">
    <text evidence="4">The sequence shown here is derived from an EMBL/GenBank/DDBJ whole genome shotgun (WGS) entry which is preliminary data.</text>
</comment>
<dbReference type="InterPro" id="IPR037185">
    <property type="entry name" value="EmrE-like"/>
</dbReference>
<protein>
    <recommendedName>
        <fullName evidence="3">EamA domain-containing protein</fullName>
    </recommendedName>
</protein>
<reference evidence="4" key="1">
    <citation type="submission" date="2014-05" db="EMBL/GenBank/DDBJ databases">
        <title>Genome sequence of Mycobacterium aromaticivorans strain JS19b1T (= DSM 45407T).</title>
        <authorList>
            <person name="Kwak Y."/>
            <person name="Park G.-S."/>
            <person name="Li Q.X."/>
            <person name="Lee S.-E."/>
            <person name="Shin J.-H."/>
        </authorList>
    </citation>
    <scope>NUCLEOTIDE SEQUENCE [LARGE SCALE GENOMIC DNA]</scope>
    <source>
        <strain evidence="4">JS19b1</strain>
    </source>
</reference>
<feature type="transmembrane region" description="Helical" evidence="2">
    <location>
        <begin position="116"/>
        <end position="134"/>
    </location>
</feature>
<evidence type="ECO:0000256" key="2">
    <source>
        <dbReference type="SAM" id="Phobius"/>
    </source>
</evidence>
<accession>A0A064CBA1</accession>
<keyword evidence="2" id="KW-0472">Membrane</keyword>
<evidence type="ECO:0000313" key="4">
    <source>
        <dbReference type="EMBL" id="KDE97620.1"/>
    </source>
</evidence>
<dbReference type="eggNOG" id="COG0697">
    <property type="taxonomic scope" value="Bacteria"/>
</dbReference>
<dbReference type="EMBL" id="JALN02000001">
    <property type="protein sequence ID" value="KDE97620.1"/>
    <property type="molecule type" value="Genomic_DNA"/>
</dbReference>
<dbReference type="GO" id="GO:0016020">
    <property type="term" value="C:membrane"/>
    <property type="evidence" value="ECO:0007669"/>
    <property type="project" value="InterPro"/>
</dbReference>
<dbReference type="AlphaFoldDB" id="A0A064CBA1"/>
<feature type="transmembrane region" description="Helical" evidence="2">
    <location>
        <begin position="61"/>
        <end position="84"/>
    </location>
</feature>
<keyword evidence="2" id="KW-0812">Transmembrane</keyword>
<evidence type="ECO:0000259" key="3">
    <source>
        <dbReference type="Pfam" id="PF00892"/>
    </source>
</evidence>
<dbReference type="STRING" id="1440774.Y900_001390"/>
<dbReference type="SUPFAM" id="SSF103481">
    <property type="entry name" value="Multidrug resistance efflux transporter EmrE"/>
    <property type="match status" value="1"/>
</dbReference>
<dbReference type="Proteomes" id="UP000022835">
    <property type="component" value="Unassembled WGS sequence"/>
</dbReference>
<feature type="domain" description="EamA" evidence="3">
    <location>
        <begin position="60"/>
        <end position="130"/>
    </location>
</feature>